<dbReference type="SUPFAM" id="SSF52540">
    <property type="entry name" value="P-loop containing nucleoside triphosphate hydrolases"/>
    <property type="match status" value="1"/>
</dbReference>
<evidence type="ECO:0000313" key="4">
    <source>
        <dbReference type="Proteomes" id="UP000326831"/>
    </source>
</evidence>
<keyword evidence="4" id="KW-1185">Reference proteome</keyword>
<evidence type="ECO:0000313" key="3">
    <source>
        <dbReference type="EMBL" id="QEU77720.1"/>
    </source>
</evidence>
<reference evidence="2" key="3">
    <citation type="submission" date="2020-09" db="EMBL/GenBank/DDBJ databases">
        <authorList>
            <person name="Sun Q."/>
            <person name="Ohkuma M."/>
        </authorList>
    </citation>
    <scope>NUCLEOTIDE SEQUENCE</scope>
    <source>
        <strain evidence="2">JCM 4834</strain>
    </source>
</reference>
<evidence type="ECO:0008006" key="5">
    <source>
        <dbReference type="Google" id="ProtNLM"/>
    </source>
</evidence>
<evidence type="ECO:0000256" key="1">
    <source>
        <dbReference type="SAM" id="MobiDB-lite"/>
    </source>
</evidence>
<protein>
    <recommendedName>
        <fullName evidence="5">Sulfotransferase family protein</fullName>
    </recommendedName>
</protein>
<reference evidence="3 4" key="2">
    <citation type="submission" date="2017-09" db="EMBL/GenBank/DDBJ databases">
        <authorList>
            <person name="Lee N."/>
            <person name="Cho B.-K."/>
        </authorList>
    </citation>
    <scope>NUCLEOTIDE SEQUENCE [LARGE SCALE GENOMIC DNA]</scope>
    <source>
        <strain evidence="3 4">ATCC 27467</strain>
    </source>
</reference>
<dbReference type="KEGG" id="ssub:CP968_04980"/>
<dbReference type="Proteomes" id="UP000634660">
    <property type="component" value="Unassembled WGS sequence"/>
</dbReference>
<dbReference type="OrthoDB" id="7855720at2"/>
<accession>A0A5P2UFH7</accession>
<feature type="region of interest" description="Disordered" evidence="1">
    <location>
        <begin position="260"/>
        <end position="282"/>
    </location>
</feature>
<dbReference type="AlphaFoldDB" id="A0A5P2UFH7"/>
<dbReference type="EMBL" id="BMVX01000008">
    <property type="protein sequence ID" value="GGZ65483.1"/>
    <property type="molecule type" value="Genomic_DNA"/>
</dbReference>
<organism evidence="3 4">
    <name type="scientific">Streptomyces subrutilus</name>
    <dbReference type="NCBI Taxonomy" id="36818"/>
    <lineage>
        <taxon>Bacteria</taxon>
        <taxon>Bacillati</taxon>
        <taxon>Actinomycetota</taxon>
        <taxon>Actinomycetes</taxon>
        <taxon>Kitasatosporales</taxon>
        <taxon>Streptomycetaceae</taxon>
        <taxon>Streptomyces</taxon>
    </lineage>
</organism>
<proteinExistence type="predicted"/>
<sequence>MAEPQLIAVSLRGSGTHLLAEAVGALGYTPYGTMSGTQPDTGEPVGAGEVYPLLETAYGAERAGRLLREEHASLARAFETAVNALWRVWWRRLGQPVTHASPVDAELETRLLRVPDPDLARLLPGRGCWYVNGLDLERADAGFLRSWRLGGGPPVLFHHRDVRDRIVARIRFLSRPADLIGTQPEDLVYHDILGALPDMDARITLALTDPDFPGMREARRSRWLLHHPAVHVVTHEELAGPRLGGSAEARDRALDRLLRATGHPRSANRVPARDTGADGGAGTGAPCDAFVVGAWRAHFTPEHERLLRLHGADLLTRHGAEPH</sequence>
<dbReference type="InterPro" id="IPR027417">
    <property type="entry name" value="P-loop_NTPase"/>
</dbReference>
<name>A0A5P2UFH7_9ACTN</name>
<dbReference type="EMBL" id="CP023701">
    <property type="protein sequence ID" value="QEU77720.1"/>
    <property type="molecule type" value="Genomic_DNA"/>
</dbReference>
<dbReference type="RefSeq" id="WP_150516816.1">
    <property type="nucleotide sequence ID" value="NZ_BMVX01000008.1"/>
</dbReference>
<gene>
    <name evidence="3" type="ORF">CP968_04980</name>
    <name evidence="2" type="ORF">GCM10010371_26660</name>
</gene>
<dbReference type="Proteomes" id="UP000326831">
    <property type="component" value="Chromosome"/>
</dbReference>
<evidence type="ECO:0000313" key="2">
    <source>
        <dbReference type="EMBL" id="GGZ65483.1"/>
    </source>
</evidence>
<reference evidence="2" key="1">
    <citation type="journal article" date="2014" name="Int. J. Syst. Evol. Microbiol.">
        <title>Complete genome sequence of Corynebacterium casei LMG S-19264T (=DSM 44701T), isolated from a smear-ripened cheese.</title>
        <authorList>
            <consortium name="US DOE Joint Genome Institute (JGI-PGF)"/>
            <person name="Walter F."/>
            <person name="Albersmeier A."/>
            <person name="Kalinowski J."/>
            <person name="Ruckert C."/>
        </authorList>
    </citation>
    <scope>NUCLEOTIDE SEQUENCE</scope>
    <source>
        <strain evidence="2">JCM 4834</strain>
    </source>
</reference>